<accession>A0ABP5ZQQ7</accession>
<keyword evidence="9 14" id="KW-0862">Zinc</keyword>
<comment type="subcellular location">
    <subcellularLocation>
        <location evidence="14">Cell membrane</location>
        <topology evidence="14">Multi-pass membrane protein</topology>
        <orientation evidence="14">Cytoplasmic side</orientation>
    </subcellularLocation>
    <subcellularLocation>
        <location evidence="1">Membrane</location>
    </subcellularLocation>
</comment>
<evidence type="ECO:0000313" key="19">
    <source>
        <dbReference type="Proteomes" id="UP001501358"/>
    </source>
</evidence>
<keyword evidence="13 14" id="KW-0472">Membrane</keyword>
<keyword evidence="11 14" id="KW-1133">Transmembrane helix</keyword>
<dbReference type="InterPro" id="IPR003593">
    <property type="entry name" value="AAA+_ATPase"/>
</dbReference>
<comment type="caution">
    <text evidence="18">The sequence shown here is derived from an EMBL/GenBank/DDBJ whole genome shotgun (WGS) entry which is preliminary data.</text>
</comment>
<keyword evidence="5 14" id="KW-0812">Transmembrane</keyword>
<dbReference type="PANTHER" id="PTHR23076">
    <property type="entry name" value="METALLOPROTEASE M41 FTSH"/>
    <property type="match status" value="1"/>
</dbReference>
<dbReference type="InterPro" id="IPR027417">
    <property type="entry name" value="P-loop_NTPase"/>
</dbReference>
<dbReference type="InterPro" id="IPR003959">
    <property type="entry name" value="ATPase_AAA_core"/>
</dbReference>
<evidence type="ECO:0000256" key="10">
    <source>
        <dbReference type="ARBA" id="ARBA00022840"/>
    </source>
</evidence>
<evidence type="ECO:0000256" key="4">
    <source>
        <dbReference type="ARBA" id="ARBA00022670"/>
    </source>
</evidence>
<evidence type="ECO:0000256" key="3">
    <source>
        <dbReference type="ARBA" id="ARBA00022475"/>
    </source>
</evidence>
<comment type="cofactor">
    <cofactor evidence="14">
        <name>Zn(2+)</name>
        <dbReference type="ChEBI" id="CHEBI:29105"/>
    </cofactor>
    <text evidence="14">Binds 1 zinc ion per subunit.</text>
</comment>
<dbReference type="EC" id="3.4.24.-" evidence="14"/>
<dbReference type="SUPFAM" id="SSF140990">
    <property type="entry name" value="FtsH protease domain-like"/>
    <property type="match status" value="1"/>
</dbReference>
<dbReference type="Gene3D" id="1.20.58.760">
    <property type="entry name" value="Peptidase M41"/>
    <property type="match status" value="1"/>
</dbReference>
<comment type="function">
    <text evidence="14">Acts as a processive, ATP-dependent zinc metallopeptidase for both cytoplasmic and membrane proteins. Plays a role in the quality control of integral membrane proteins.</text>
</comment>
<protein>
    <recommendedName>
        <fullName evidence="14">ATP-dependent zinc metalloprotease FtsH</fullName>
        <ecNumber evidence="14">3.4.24.-</ecNumber>
    </recommendedName>
</protein>
<evidence type="ECO:0000256" key="8">
    <source>
        <dbReference type="ARBA" id="ARBA00022801"/>
    </source>
</evidence>
<evidence type="ECO:0000256" key="14">
    <source>
        <dbReference type="HAMAP-Rule" id="MF_01458"/>
    </source>
</evidence>
<gene>
    <name evidence="14 18" type="primary">ftsH</name>
    <name evidence="18" type="ORF">GCM10010406_42650</name>
</gene>
<dbReference type="NCBIfam" id="TIGR01241">
    <property type="entry name" value="FtsH_fam"/>
    <property type="match status" value="1"/>
</dbReference>
<evidence type="ECO:0000256" key="15">
    <source>
        <dbReference type="RuleBase" id="RU003651"/>
    </source>
</evidence>
<dbReference type="PANTHER" id="PTHR23076:SF97">
    <property type="entry name" value="ATP-DEPENDENT ZINC METALLOPROTEASE YME1L1"/>
    <property type="match status" value="1"/>
</dbReference>
<dbReference type="Pfam" id="PF00004">
    <property type="entry name" value="AAA"/>
    <property type="match status" value="1"/>
</dbReference>
<dbReference type="Proteomes" id="UP001501358">
    <property type="component" value="Unassembled WGS sequence"/>
</dbReference>
<dbReference type="PROSITE" id="PS00674">
    <property type="entry name" value="AAA"/>
    <property type="match status" value="1"/>
</dbReference>
<dbReference type="EMBL" id="BAAATA010000030">
    <property type="protein sequence ID" value="GAA2501628.1"/>
    <property type="molecule type" value="Genomic_DNA"/>
</dbReference>
<comment type="similarity">
    <text evidence="14">In the central section; belongs to the AAA ATPase family.</text>
</comment>
<dbReference type="Gene3D" id="3.40.50.300">
    <property type="entry name" value="P-loop containing nucleotide triphosphate hydrolases"/>
    <property type="match status" value="1"/>
</dbReference>
<keyword evidence="3 14" id="KW-1003">Cell membrane</keyword>
<evidence type="ECO:0000259" key="17">
    <source>
        <dbReference type="SMART" id="SM00382"/>
    </source>
</evidence>
<evidence type="ECO:0000256" key="9">
    <source>
        <dbReference type="ARBA" id="ARBA00022833"/>
    </source>
</evidence>
<comment type="similarity">
    <text evidence="15">Belongs to the AAA ATPase family.</text>
</comment>
<dbReference type="InterPro" id="IPR037219">
    <property type="entry name" value="Peptidase_M41-like"/>
</dbReference>
<organism evidence="18 19">
    <name type="scientific">Streptomyces thermolineatus</name>
    <dbReference type="NCBI Taxonomy" id="44033"/>
    <lineage>
        <taxon>Bacteria</taxon>
        <taxon>Bacillati</taxon>
        <taxon>Actinomycetota</taxon>
        <taxon>Actinomycetes</taxon>
        <taxon>Kitasatosporales</taxon>
        <taxon>Streptomycetaceae</taxon>
        <taxon>Streptomyces</taxon>
    </lineage>
</organism>
<dbReference type="Pfam" id="PF17862">
    <property type="entry name" value="AAA_lid_3"/>
    <property type="match status" value="1"/>
</dbReference>
<proteinExistence type="inferred from homology"/>
<keyword evidence="12 14" id="KW-0482">Metalloprotease</keyword>
<evidence type="ECO:0000256" key="5">
    <source>
        <dbReference type="ARBA" id="ARBA00022692"/>
    </source>
</evidence>
<feature type="compositionally biased region" description="Polar residues" evidence="16">
    <location>
        <begin position="651"/>
        <end position="664"/>
    </location>
</feature>
<evidence type="ECO:0000256" key="16">
    <source>
        <dbReference type="SAM" id="MobiDB-lite"/>
    </source>
</evidence>
<evidence type="ECO:0000256" key="1">
    <source>
        <dbReference type="ARBA" id="ARBA00004370"/>
    </source>
</evidence>
<reference evidence="19" key="1">
    <citation type="journal article" date="2019" name="Int. J. Syst. Evol. Microbiol.">
        <title>The Global Catalogue of Microorganisms (GCM) 10K type strain sequencing project: providing services to taxonomists for standard genome sequencing and annotation.</title>
        <authorList>
            <consortium name="The Broad Institute Genomics Platform"/>
            <consortium name="The Broad Institute Genome Sequencing Center for Infectious Disease"/>
            <person name="Wu L."/>
            <person name="Ma J."/>
        </authorList>
    </citation>
    <scope>NUCLEOTIDE SEQUENCE [LARGE SCALE GENOMIC DNA]</scope>
    <source>
        <strain evidence="19">JCM 6307</strain>
    </source>
</reference>
<dbReference type="InterPro" id="IPR011546">
    <property type="entry name" value="Pept_M41_FtsH_extracell"/>
</dbReference>
<feature type="binding site" evidence="14">
    <location>
        <position position="442"/>
    </location>
    <ligand>
        <name>Zn(2+)</name>
        <dbReference type="ChEBI" id="CHEBI:29105"/>
        <note>catalytic</note>
    </ligand>
</feature>
<dbReference type="Pfam" id="PF01434">
    <property type="entry name" value="Peptidase_M41"/>
    <property type="match status" value="1"/>
</dbReference>
<dbReference type="CDD" id="cd19501">
    <property type="entry name" value="RecA-like_FtsH"/>
    <property type="match status" value="1"/>
</dbReference>
<dbReference type="Gene3D" id="1.10.8.60">
    <property type="match status" value="1"/>
</dbReference>
<dbReference type="InterPro" id="IPR000642">
    <property type="entry name" value="Peptidase_M41"/>
</dbReference>
<evidence type="ECO:0000256" key="7">
    <source>
        <dbReference type="ARBA" id="ARBA00022741"/>
    </source>
</evidence>
<evidence type="ECO:0000256" key="6">
    <source>
        <dbReference type="ARBA" id="ARBA00022723"/>
    </source>
</evidence>
<feature type="transmembrane region" description="Helical" evidence="14">
    <location>
        <begin position="123"/>
        <end position="144"/>
    </location>
</feature>
<feature type="compositionally biased region" description="Basic and acidic residues" evidence="16">
    <location>
        <begin position="675"/>
        <end position="685"/>
    </location>
</feature>
<comment type="subunit">
    <text evidence="14">Homohexamer.</text>
</comment>
<dbReference type="GO" id="GO:0008237">
    <property type="term" value="F:metallopeptidase activity"/>
    <property type="evidence" value="ECO:0007669"/>
    <property type="project" value="UniProtKB-KW"/>
</dbReference>
<evidence type="ECO:0000256" key="2">
    <source>
        <dbReference type="ARBA" id="ARBA00010044"/>
    </source>
</evidence>
<dbReference type="InterPro" id="IPR003960">
    <property type="entry name" value="ATPase_AAA_CS"/>
</dbReference>
<feature type="binding site" evidence="14">
    <location>
        <position position="438"/>
    </location>
    <ligand>
        <name>Zn(2+)</name>
        <dbReference type="ChEBI" id="CHEBI:29105"/>
        <note>catalytic</note>
    </ligand>
</feature>
<feature type="domain" description="AAA+ ATPase" evidence="17">
    <location>
        <begin position="208"/>
        <end position="347"/>
    </location>
</feature>
<keyword evidence="19" id="KW-1185">Reference proteome</keyword>
<feature type="active site" evidence="14">
    <location>
        <position position="439"/>
    </location>
</feature>
<dbReference type="Pfam" id="PF06480">
    <property type="entry name" value="FtsH_ext"/>
    <property type="match status" value="1"/>
</dbReference>
<evidence type="ECO:0000313" key="18">
    <source>
        <dbReference type="EMBL" id="GAA2501628.1"/>
    </source>
</evidence>
<keyword evidence="10 14" id="KW-0067">ATP-binding</keyword>
<keyword evidence="6 14" id="KW-0479">Metal-binding</keyword>
<comment type="similarity">
    <text evidence="2 14">In the C-terminal section; belongs to the peptidase M41 family.</text>
</comment>
<dbReference type="SMART" id="SM00382">
    <property type="entry name" value="AAA"/>
    <property type="match status" value="1"/>
</dbReference>
<feature type="binding site" evidence="14">
    <location>
        <position position="514"/>
    </location>
    <ligand>
        <name>Zn(2+)</name>
        <dbReference type="ChEBI" id="CHEBI:29105"/>
        <note>catalytic</note>
    </ligand>
</feature>
<name>A0ABP5ZQQ7_9ACTN</name>
<feature type="region of interest" description="Disordered" evidence="16">
    <location>
        <begin position="622"/>
        <end position="685"/>
    </location>
</feature>
<keyword evidence="8 14" id="KW-0378">Hydrolase</keyword>
<keyword evidence="7 14" id="KW-0547">Nucleotide-binding</keyword>
<dbReference type="InterPro" id="IPR005936">
    <property type="entry name" value="FtsH"/>
</dbReference>
<feature type="binding site" evidence="14">
    <location>
        <begin position="216"/>
        <end position="223"/>
    </location>
    <ligand>
        <name>ATP</name>
        <dbReference type="ChEBI" id="CHEBI:30616"/>
    </ligand>
</feature>
<dbReference type="SUPFAM" id="SSF52540">
    <property type="entry name" value="P-loop containing nucleoside triphosphate hydrolases"/>
    <property type="match status" value="1"/>
</dbReference>
<evidence type="ECO:0000256" key="13">
    <source>
        <dbReference type="ARBA" id="ARBA00023136"/>
    </source>
</evidence>
<evidence type="ECO:0000256" key="12">
    <source>
        <dbReference type="ARBA" id="ARBA00023049"/>
    </source>
</evidence>
<sequence>MRPAWMDVKRYFRGPVMWIVLAVLAVVVLMQVVGSSGGYKTVDTGEVVQAINNNQVQSAQLTTGEEQTVKVQLKDGVKVDGATKIQASYIGDQGVEIAKNLQAKYEGKDIPDSYTVSPTQQNAFVSILLSLLPFVLIVVVFLFLMNQMQGGGSRVMNFGKSKAKLLTKDTPKTTFADVAGADEAVEELHEIKEFLQEPAKFQAVGAKIPKGVLLYGPPGTGKTLLARAVAGEAGVPFYSISGSDFVEMFVGVGASRVRDLFEQAKANAPAIVFVDEIDAVGRHRGAGLGGGHDEREQTLNQLLVEMDGFDVKGGVILIAATNRPDILDPALLRPGRFDRQIAVERPDMQGRLEILKVHQKGKPIAPDVDLAAVARRTPGFTGADLNNVLNEAALLTARSDKKLIDNQVLDEAIDRVVAGPQKRTRIMSDKEKKITAYHEGGHALVAAASPNSDPVHKITILSRGRALGYTMVLPDEDKYSTTRNEMLDQLAYMLGGRAAEELVFHDPTTGAANDIEKATATARAMVTQYGMTERLGAIKFGSDNSEPFLGREMSHQRDYSEEVAGLVDEEVKKLIENAHNEAWEILVENRDVLDNLVLALLEKETLNKEEVAEIFKPIVKRPPRPAWTGSSRRTPSTRPPVLSPKELALANGQSLPGPTVTTTLGKADSAADPVEEPREPRTGEN</sequence>
<feature type="transmembrane region" description="Helical" evidence="14">
    <location>
        <begin position="12"/>
        <end position="33"/>
    </location>
</feature>
<evidence type="ECO:0000256" key="11">
    <source>
        <dbReference type="ARBA" id="ARBA00022989"/>
    </source>
</evidence>
<dbReference type="InterPro" id="IPR041569">
    <property type="entry name" value="AAA_lid_3"/>
</dbReference>
<dbReference type="HAMAP" id="MF_01458">
    <property type="entry name" value="FtsH"/>
    <property type="match status" value="1"/>
</dbReference>
<keyword evidence="4 14" id="KW-0645">Protease</keyword>